<dbReference type="InterPro" id="IPR056884">
    <property type="entry name" value="NPHP3-like_N"/>
</dbReference>
<dbReference type="Gene3D" id="1.25.40.20">
    <property type="entry name" value="Ankyrin repeat-containing domain"/>
    <property type="match status" value="2"/>
</dbReference>
<dbReference type="InterPro" id="IPR007111">
    <property type="entry name" value="NACHT_NTPase"/>
</dbReference>
<feature type="repeat" description="ANK" evidence="2">
    <location>
        <begin position="712"/>
        <end position="744"/>
    </location>
</feature>
<dbReference type="RefSeq" id="XP_026602221.1">
    <property type="nucleotide sequence ID" value="XM_026749131.1"/>
</dbReference>
<dbReference type="EMBL" id="PVWQ01000008">
    <property type="protein sequence ID" value="RDW74453.1"/>
    <property type="molecule type" value="Genomic_DNA"/>
</dbReference>
<dbReference type="InterPro" id="IPR036770">
    <property type="entry name" value="Ankyrin_rpt-contain_sf"/>
</dbReference>
<dbReference type="SUPFAM" id="SSF48403">
    <property type="entry name" value="Ankyrin repeat"/>
    <property type="match status" value="1"/>
</dbReference>
<dbReference type="InterPro" id="IPR035994">
    <property type="entry name" value="Nucleoside_phosphorylase_sf"/>
</dbReference>
<dbReference type="SUPFAM" id="SSF53167">
    <property type="entry name" value="Purine and uridine phosphorylases"/>
    <property type="match status" value="1"/>
</dbReference>
<dbReference type="Proteomes" id="UP000256690">
    <property type="component" value="Unassembled WGS sequence"/>
</dbReference>
<dbReference type="GO" id="GO:0009116">
    <property type="term" value="P:nucleoside metabolic process"/>
    <property type="evidence" value="ECO:0007669"/>
    <property type="project" value="InterPro"/>
</dbReference>
<dbReference type="OrthoDB" id="195446at2759"/>
<dbReference type="PROSITE" id="PS50088">
    <property type="entry name" value="ANK_REPEAT"/>
    <property type="match status" value="2"/>
</dbReference>
<dbReference type="Gene3D" id="3.40.50.300">
    <property type="entry name" value="P-loop containing nucleotide triphosphate hydrolases"/>
    <property type="match status" value="1"/>
</dbReference>
<feature type="domain" description="NACHT" evidence="3">
    <location>
        <begin position="356"/>
        <end position="496"/>
    </location>
</feature>
<evidence type="ECO:0000313" key="5">
    <source>
        <dbReference type="Proteomes" id="UP000256690"/>
    </source>
</evidence>
<dbReference type="STRING" id="1810919.A0A3D8RK84"/>
<proteinExistence type="predicted"/>
<dbReference type="Pfam" id="PF01048">
    <property type="entry name" value="PNP_UDP_1"/>
    <property type="match status" value="1"/>
</dbReference>
<dbReference type="AlphaFoldDB" id="A0A3D8RK84"/>
<evidence type="ECO:0000256" key="2">
    <source>
        <dbReference type="PROSITE-ProRule" id="PRU00023"/>
    </source>
</evidence>
<dbReference type="InterPro" id="IPR000845">
    <property type="entry name" value="Nucleoside_phosphorylase_d"/>
</dbReference>
<evidence type="ECO:0000313" key="4">
    <source>
        <dbReference type="EMBL" id="RDW74453.1"/>
    </source>
</evidence>
<dbReference type="PANTHER" id="PTHR46082:SF11">
    <property type="entry name" value="AAA+ ATPASE DOMAIN-CONTAINING PROTEIN-RELATED"/>
    <property type="match status" value="1"/>
</dbReference>
<dbReference type="InterPro" id="IPR002110">
    <property type="entry name" value="Ankyrin_rpt"/>
</dbReference>
<dbReference type="InterPro" id="IPR053137">
    <property type="entry name" value="NLR-like"/>
</dbReference>
<keyword evidence="1" id="KW-0677">Repeat</keyword>
<dbReference type="GO" id="GO:0003824">
    <property type="term" value="F:catalytic activity"/>
    <property type="evidence" value="ECO:0007669"/>
    <property type="project" value="InterPro"/>
</dbReference>
<evidence type="ECO:0000259" key="3">
    <source>
        <dbReference type="PROSITE" id="PS50837"/>
    </source>
</evidence>
<keyword evidence="5" id="KW-1185">Reference proteome</keyword>
<evidence type="ECO:0000256" key="1">
    <source>
        <dbReference type="ARBA" id="ARBA00022737"/>
    </source>
</evidence>
<feature type="repeat" description="ANK" evidence="2">
    <location>
        <begin position="843"/>
        <end position="875"/>
    </location>
</feature>
<dbReference type="PROSITE" id="PS50837">
    <property type="entry name" value="NACHT"/>
    <property type="match status" value="1"/>
</dbReference>
<gene>
    <name evidence="4" type="ORF">DSM5745_07115</name>
</gene>
<dbReference type="GeneID" id="38117485"/>
<organism evidence="4 5">
    <name type="scientific">Aspergillus mulundensis</name>
    <dbReference type="NCBI Taxonomy" id="1810919"/>
    <lineage>
        <taxon>Eukaryota</taxon>
        <taxon>Fungi</taxon>
        <taxon>Dikarya</taxon>
        <taxon>Ascomycota</taxon>
        <taxon>Pezizomycotina</taxon>
        <taxon>Eurotiomycetes</taxon>
        <taxon>Eurotiomycetidae</taxon>
        <taxon>Eurotiales</taxon>
        <taxon>Aspergillaceae</taxon>
        <taxon>Aspergillus</taxon>
        <taxon>Aspergillus subgen. Nidulantes</taxon>
    </lineage>
</organism>
<comment type="caution">
    <text evidence="4">The sequence shown here is derived from an EMBL/GenBank/DDBJ whole genome shotgun (WGS) entry which is preliminary data.</text>
</comment>
<dbReference type="SMART" id="SM00248">
    <property type="entry name" value="ANK"/>
    <property type="match status" value="7"/>
</dbReference>
<dbReference type="SUPFAM" id="SSF52540">
    <property type="entry name" value="P-loop containing nucleoside triphosphate hydrolases"/>
    <property type="match status" value="1"/>
</dbReference>
<dbReference type="Gene3D" id="3.40.50.1580">
    <property type="entry name" value="Nucleoside phosphorylase domain"/>
    <property type="match status" value="1"/>
</dbReference>
<name>A0A3D8RK84_9EURO</name>
<accession>A0A3D8RK84</accession>
<reference evidence="4 5" key="1">
    <citation type="journal article" date="2018" name="IMA Fungus">
        <title>IMA Genome-F 9: Draft genome sequence of Annulohypoxylon stygium, Aspergillus mulundensis, Berkeleyomyces basicola (syn. Thielaviopsis basicola), Ceratocystis smalleyi, two Cercospora beticola strains, Coleophoma cylindrospora, Fusarium fracticaudum, Phialophora cf. hyalina, and Morchella septimelata.</title>
        <authorList>
            <person name="Wingfield B.D."/>
            <person name="Bills G.F."/>
            <person name="Dong Y."/>
            <person name="Huang W."/>
            <person name="Nel W.J."/>
            <person name="Swalarsk-Parry B.S."/>
            <person name="Vaghefi N."/>
            <person name="Wilken P.M."/>
            <person name="An Z."/>
            <person name="de Beer Z.W."/>
            <person name="De Vos L."/>
            <person name="Chen L."/>
            <person name="Duong T.A."/>
            <person name="Gao Y."/>
            <person name="Hammerbacher A."/>
            <person name="Kikkert J.R."/>
            <person name="Li Y."/>
            <person name="Li H."/>
            <person name="Li K."/>
            <person name="Li Q."/>
            <person name="Liu X."/>
            <person name="Ma X."/>
            <person name="Naidoo K."/>
            <person name="Pethybridge S.J."/>
            <person name="Sun J."/>
            <person name="Steenkamp E.T."/>
            <person name="van der Nest M.A."/>
            <person name="van Wyk S."/>
            <person name="Wingfield M.J."/>
            <person name="Xiong C."/>
            <person name="Yue Q."/>
            <person name="Zhang X."/>
        </authorList>
    </citation>
    <scope>NUCLEOTIDE SEQUENCE [LARGE SCALE GENOMIC DNA]</scope>
    <source>
        <strain evidence="4 5">DSM 5745</strain>
    </source>
</reference>
<dbReference type="InterPro" id="IPR027417">
    <property type="entry name" value="P-loop_NTPase"/>
</dbReference>
<protein>
    <recommendedName>
        <fullName evidence="3">NACHT domain-containing protein</fullName>
    </recommendedName>
</protein>
<dbReference type="PROSITE" id="PS50297">
    <property type="entry name" value="ANK_REP_REGION"/>
    <property type="match status" value="2"/>
</dbReference>
<sequence>MSSYHLRYEDFTVGWVTALPIELAAARKMLDEEYEYHDDSTYTLGRIGEHNVAIACFPSGQLGIANGATVAASLKAKFPALEFCLMVGIGGGVPSPENDIRLGDVVVSQPQGTYGGVVQYDLGKTVSGGRQMRTGFLNAPPAAILRTVSRLQSNHALGKENMSDYLSQFDGTQFDRQTAGSDVLFQSSYTHEGGPTCADCPQEFAVSRAPRTGTAVKIHYGTIASGNQVIKDATTRVRLSSELGGVLCFEMEAAGLMNNLPCLVIRGISDYSDSHKNASWQPFAAAVAAAYAREILVLHPASSGLQRRRTILDWIAPLEQEQRHAFVTSLRVKGTGGWLLEHPEYTKWRDNPASPHVLWCHGMGGAGKTVLFSNLIDVLRHRSAGPRKPVIFYYFDYEDQSRQTMSLFLRSLLRQLLDHIPNIPRKLVDAYTVGSLLSVTALEQIISEIIQTLPRLYILIDALDECVDPCLRKTIARFLENAARTSSVRLLLTSRPHVQEIPVVFPCCLEIPVRGSEKDIKAYISHEISQAGNIDVVDARFAEEITNTILRQADGMTEIIRLSHYAVNEYLIKNGPELFGDAEASISALCLTYLLLEPFVQGPRKKSARIRALIYSQPFISYAAKHWGDHVRMCESNPMVWNLTFRFLNNQQAAACAHQILQFNRGYRKIYWTAAESNSVNALHIATNFGLERVVDHLLSRRAFNINAATTIGTTALIIAASNGHGRITRALLRKGANPRLENWYGNALHCAAEDGHSNTIRLLVLSGMSPNVPKESGRYPIECTLDGDHADAFETLLNLGAKIKERTGDMPLLIKAITAECVDIVDVMLKRGLVDVNQELYDGTTSVHVAAGLDNTAILDNLIKHGARIDVLDNEWLSPLDHALARGSDKAAKLLRSYGAKRNID</sequence>
<dbReference type="Pfam" id="PF24883">
    <property type="entry name" value="NPHP3_N"/>
    <property type="match status" value="1"/>
</dbReference>
<keyword evidence="2" id="KW-0040">ANK repeat</keyword>
<dbReference type="Pfam" id="PF12796">
    <property type="entry name" value="Ank_2"/>
    <property type="match status" value="2"/>
</dbReference>
<dbReference type="PANTHER" id="PTHR46082">
    <property type="entry name" value="ATP/GTP-BINDING PROTEIN-RELATED"/>
    <property type="match status" value="1"/>
</dbReference>